<feature type="domain" description="Methyltransferase" evidence="3">
    <location>
        <begin position="52"/>
        <end position="142"/>
    </location>
</feature>
<sequence>MTAAADLDSLARRTGAVYAAHAHAFDRDRSRHLAEAGWLQRFAAPLPPRARVLDLGCGTGAPVTGWLRRRGMRVTGVDIARPMLAIARRRGPVAPLRSGDMRTFVPRQKVHGILSWNGFFHLRPLQQARCFRRLARLLRPGGRLMLTVGPVAGETTGRVAGEEVYHASLSPRTYRRLSRQAGLVVESLTLSDATCGGHSVLLARRRRGPA</sequence>
<accession>A0A1H8JGB1</accession>
<dbReference type="Gene3D" id="3.40.50.150">
    <property type="entry name" value="Vaccinia Virus protein VP39"/>
    <property type="match status" value="1"/>
</dbReference>
<evidence type="ECO:0000256" key="1">
    <source>
        <dbReference type="ARBA" id="ARBA00022603"/>
    </source>
</evidence>
<name>A0A1H8JGB1_9RHOB</name>
<dbReference type="Pfam" id="PF13649">
    <property type="entry name" value="Methyltransf_25"/>
    <property type="match status" value="1"/>
</dbReference>
<dbReference type="RefSeq" id="WP_091846048.1">
    <property type="nucleotide sequence ID" value="NZ_FOCM01000006.1"/>
</dbReference>
<dbReference type="OrthoDB" id="9765084at2"/>
<dbReference type="PANTHER" id="PTHR43861">
    <property type="entry name" value="TRANS-ACONITATE 2-METHYLTRANSFERASE-RELATED"/>
    <property type="match status" value="1"/>
</dbReference>
<dbReference type="CDD" id="cd02440">
    <property type="entry name" value="AdoMet_MTases"/>
    <property type="match status" value="1"/>
</dbReference>
<protein>
    <submittedName>
        <fullName evidence="4">Methyltransferase domain-containing protein</fullName>
    </submittedName>
</protein>
<dbReference type="Proteomes" id="UP000199372">
    <property type="component" value="Unassembled WGS sequence"/>
</dbReference>
<evidence type="ECO:0000313" key="5">
    <source>
        <dbReference type="Proteomes" id="UP000199372"/>
    </source>
</evidence>
<evidence type="ECO:0000256" key="2">
    <source>
        <dbReference type="ARBA" id="ARBA00022679"/>
    </source>
</evidence>
<evidence type="ECO:0000313" key="4">
    <source>
        <dbReference type="EMBL" id="SEN79465.1"/>
    </source>
</evidence>
<dbReference type="SUPFAM" id="SSF53335">
    <property type="entry name" value="S-adenosyl-L-methionine-dependent methyltransferases"/>
    <property type="match status" value="1"/>
</dbReference>
<gene>
    <name evidence="4" type="ORF">SAMN04488011_106197</name>
</gene>
<dbReference type="PANTHER" id="PTHR43861:SF1">
    <property type="entry name" value="TRANS-ACONITATE 2-METHYLTRANSFERASE"/>
    <property type="match status" value="1"/>
</dbReference>
<keyword evidence="1 4" id="KW-0489">Methyltransferase</keyword>
<keyword evidence="2 4" id="KW-0808">Transferase</keyword>
<dbReference type="EMBL" id="FOCM01000006">
    <property type="protein sequence ID" value="SEN79465.1"/>
    <property type="molecule type" value="Genomic_DNA"/>
</dbReference>
<keyword evidence="5" id="KW-1185">Reference proteome</keyword>
<reference evidence="5" key="1">
    <citation type="submission" date="2016-10" db="EMBL/GenBank/DDBJ databases">
        <authorList>
            <person name="Varghese N."/>
            <person name="Submissions S."/>
        </authorList>
    </citation>
    <scope>NUCLEOTIDE SEQUENCE [LARGE SCALE GENOMIC DNA]</scope>
    <source>
        <strain evidence="5">DSM 26893</strain>
    </source>
</reference>
<dbReference type="GO" id="GO:0032259">
    <property type="term" value="P:methylation"/>
    <property type="evidence" value="ECO:0007669"/>
    <property type="project" value="UniProtKB-KW"/>
</dbReference>
<organism evidence="4 5">
    <name type="scientific">Palleronia pelagia</name>
    <dbReference type="NCBI Taxonomy" id="387096"/>
    <lineage>
        <taxon>Bacteria</taxon>
        <taxon>Pseudomonadati</taxon>
        <taxon>Pseudomonadota</taxon>
        <taxon>Alphaproteobacteria</taxon>
        <taxon>Rhodobacterales</taxon>
        <taxon>Roseobacteraceae</taxon>
        <taxon>Palleronia</taxon>
    </lineage>
</organism>
<dbReference type="GO" id="GO:0008168">
    <property type="term" value="F:methyltransferase activity"/>
    <property type="evidence" value="ECO:0007669"/>
    <property type="project" value="UniProtKB-KW"/>
</dbReference>
<evidence type="ECO:0000259" key="3">
    <source>
        <dbReference type="Pfam" id="PF13649"/>
    </source>
</evidence>
<dbReference type="InterPro" id="IPR029063">
    <property type="entry name" value="SAM-dependent_MTases_sf"/>
</dbReference>
<dbReference type="InterPro" id="IPR041698">
    <property type="entry name" value="Methyltransf_25"/>
</dbReference>
<proteinExistence type="predicted"/>
<dbReference type="AlphaFoldDB" id="A0A1H8JGB1"/>